<keyword evidence="2" id="KW-0479">Metal-binding</keyword>
<keyword evidence="3" id="KW-0863">Zinc-finger</keyword>
<evidence type="ECO:0000256" key="4">
    <source>
        <dbReference type="ARBA" id="ARBA00022833"/>
    </source>
</evidence>
<feature type="region of interest" description="Disordered" evidence="6">
    <location>
        <begin position="1102"/>
        <end position="1136"/>
    </location>
</feature>
<feature type="compositionally biased region" description="Low complexity" evidence="6">
    <location>
        <begin position="241"/>
        <end position="265"/>
    </location>
</feature>
<dbReference type="SUPFAM" id="SSF53098">
    <property type="entry name" value="Ribonuclease H-like"/>
    <property type="match status" value="1"/>
</dbReference>
<gene>
    <name evidence="8" type="ORF">A4X09_0g2636</name>
</gene>
<dbReference type="PANTHER" id="PTHR46481">
    <property type="entry name" value="ZINC FINGER BED DOMAIN-CONTAINING PROTEIN 4"/>
    <property type="match status" value="1"/>
</dbReference>
<evidence type="ECO:0000256" key="6">
    <source>
        <dbReference type="SAM" id="MobiDB-lite"/>
    </source>
</evidence>
<dbReference type="Proteomes" id="UP000078113">
    <property type="component" value="Unassembled WGS sequence"/>
</dbReference>
<feature type="compositionally biased region" description="Pro residues" evidence="6">
    <location>
        <begin position="82"/>
        <end position="96"/>
    </location>
</feature>
<sequence length="1136" mass="125567">MGGSACGPLCFAKLCSASSSPRTSERPSDQCALLRRIISDKGDKDGPARSYGLRDPASIKRPKRPGELPSKTAAPASLPSSTPEPTPATSNPPPVFSVPANKALFPRTGPSNSVSSSSTVSRPKPQPLKPGQPDRNLDLFLPRTVRVERAVEESESEEELSPGRIQRDIQKAAQVGKKGKNKVSAGAGSKPASGARSESDSSQFDDPTDEDDAIPTSAQKPKKTPSKSISIDLTADSQEYSDNSHPNKSPSKSLSSSTKAASSKSSKNDKVTKESTKQRSRKEISPEKALAAAKKAWTTAHTTAAQEALEESKGGKIGKRTPSNAYLYFKEPVIADHPTNSSKGQGIGFWCTGCCAESQLVWRPLSDSSTSNFRAHTSTRASLSNRVNLGNAGKTGPLDAYMIKKAPPSSADAHITATEAHQIAVEWITSSSRPLSIIEDPGFSKLLLPALREIMPGRKVVADDVIRIYSGMLDVIKERLASVTGCFHLALDVWTSKNGNAFLAITVNYQQEGEAKRHLLNMLPFLASHDAKNMSKAVYQSIERAGITDRVWCIVADNASENSAMLPLLSGMGGMPRFRGKASQVRCMAHVCNLVSKAVANTFIKAASSVRVKQKDAIPEESSEDEEDDMAIEEDDSEEDGDANAEETEDRNDNAEADDEYEDVLDEPDDAISCALNPELVADDEDEAELREILACPIHRPRRLDTPASSGTVPSSSAPSLTQGAAAAEEEGQELRNGEVGLQIKKLAWLSKKIHYSPSARRSWKQECRRHSLRKPWTLLRDVATRWDSTQKMIERGVKLWKAIISFSENNPKIVEEKHRLRRADKSTFDNLLSILTPMAKATSRFSKKTKPMIGEVVGMFERLDTIFATIETDTKRPQAWRNAAERGRKVVSKYYGLSEQTEVYSLAVLLHPNYRMEFLEAMKWEEDWKTTAVDILRSNYEEFYKIEPMESQDDNDTQEDDPEEGEKEEDPVLAAMMKRSMARKAEAKIVDPIEDWLADVTPLGKKMETVDPLAWWWKEKQRGNDRMGLADLALDVFSCPATSVDVERLFSRAGRNVTSLRHNMKARKLAKVVSVGQWFLDDWVPSTLLDDILKKEKEARELARAERKRRRQRESERAPKKRKVTPDGDDKSDDE</sequence>
<dbReference type="GO" id="GO:0008270">
    <property type="term" value="F:zinc ion binding"/>
    <property type="evidence" value="ECO:0007669"/>
    <property type="project" value="UniProtKB-KW"/>
</dbReference>
<feature type="compositionally biased region" description="Low complexity" evidence="6">
    <location>
        <begin position="111"/>
        <end position="121"/>
    </location>
</feature>
<feature type="region of interest" description="Disordered" evidence="6">
    <location>
        <begin position="948"/>
        <end position="972"/>
    </location>
</feature>
<feature type="region of interest" description="Disordered" evidence="6">
    <location>
        <begin position="611"/>
        <end position="662"/>
    </location>
</feature>
<dbReference type="GO" id="GO:0005634">
    <property type="term" value="C:nucleus"/>
    <property type="evidence" value="ECO:0007669"/>
    <property type="project" value="UniProtKB-SubCell"/>
</dbReference>
<dbReference type="InterPro" id="IPR008906">
    <property type="entry name" value="HATC_C_dom"/>
</dbReference>
<feature type="compositionally biased region" description="Basic and acidic residues" evidence="6">
    <location>
        <begin position="266"/>
        <end position="286"/>
    </location>
</feature>
<feature type="compositionally biased region" description="Low complexity" evidence="6">
    <location>
        <begin position="287"/>
        <end position="302"/>
    </location>
</feature>
<feature type="compositionally biased region" description="Low complexity" evidence="6">
    <location>
        <begin position="706"/>
        <end position="727"/>
    </location>
</feature>
<keyword evidence="4" id="KW-0862">Zinc</keyword>
<feature type="compositionally biased region" description="Acidic residues" evidence="6">
    <location>
        <begin position="951"/>
        <end position="972"/>
    </location>
</feature>
<feature type="region of interest" description="Disordered" evidence="6">
    <location>
        <begin position="35"/>
        <end position="302"/>
    </location>
</feature>
<feature type="domain" description="HAT C-terminal dimerisation" evidence="7">
    <location>
        <begin position="1007"/>
        <end position="1080"/>
    </location>
</feature>
<dbReference type="EMBL" id="LWDG02000081">
    <property type="protein sequence ID" value="KAE8269712.1"/>
    <property type="molecule type" value="Genomic_DNA"/>
</dbReference>
<feature type="compositionally biased region" description="Low complexity" evidence="6">
    <location>
        <begin position="69"/>
        <end position="81"/>
    </location>
</feature>
<feature type="compositionally biased region" description="Basic and acidic residues" evidence="6">
    <location>
        <begin position="1114"/>
        <end position="1130"/>
    </location>
</feature>
<feature type="compositionally biased region" description="Low complexity" evidence="6">
    <location>
        <begin position="184"/>
        <end position="196"/>
    </location>
</feature>
<feature type="compositionally biased region" description="Basic and acidic residues" evidence="6">
    <location>
        <begin position="37"/>
        <end position="47"/>
    </location>
</feature>
<keyword evidence="9" id="KW-1185">Reference proteome</keyword>
<proteinExistence type="predicted"/>
<dbReference type="GO" id="GO:0046983">
    <property type="term" value="F:protein dimerization activity"/>
    <property type="evidence" value="ECO:0007669"/>
    <property type="project" value="InterPro"/>
</dbReference>
<dbReference type="InterPro" id="IPR052035">
    <property type="entry name" value="ZnF_BED_domain_contain"/>
</dbReference>
<dbReference type="InterPro" id="IPR012337">
    <property type="entry name" value="RNaseH-like_sf"/>
</dbReference>
<keyword evidence="5" id="KW-0539">Nucleus</keyword>
<dbReference type="PANTHER" id="PTHR46481:SF10">
    <property type="entry name" value="ZINC FINGER BED DOMAIN-CONTAINING PROTEIN 39"/>
    <property type="match status" value="1"/>
</dbReference>
<evidence type="ECO:0000256" key="5">
    <source>
        <dbReference type="ARBA" id="ARBA00023242"/>
    </source>
</evidence>
<dbReference type="Pfam" id="PF05699">
    <property type="entry name" value="Dimer_Tnp_hAT"/>
    <property type="match status" value="1"/>
</dbReference>
<name>A0A8X7T5I4_9BASI</name>
<reference evidence="8" key="1">
    <citation type="submission" date="2016-04" db="EMBL/GenBank/DDBJ databases">
        <authorList>
            <person name="Nguyen H.D."/>
            <person name="Samba Siva P."/>
            <person name="Cullis J."/>
            <person name="Levesque C.A."/>
            <person name="Hambleton S."/>
        </authorList>
    </citation>
    <scope>NUCLEOTIDE SEQUENCE</scope>
    <source>
        <strain evidence="8">DAOMC 236422</strain>
    </source>
</reference>
<organism evidence="8 9">
    <name type="scientific">Tilletia walkeri</name>
    <dbReference type="NCBI Taxonomy" id="117179"/>
    <lineage>
        <taxon>Eukaryota</taxon>
        <taxon>Fungi</taxon>
        <taxon>Dikarya</taxon>
        <taxon>Basidiomycota</taxon>
        <taxon>Ustilaginomycotina</taxon>
        <taxon>Exobasidiomycetes</taxon>
        <taxon>Tilletiales</taxon>
        <taxon>Tilletiaceae</taxon>
        <taxon>Tilletia</taxon>
    </lineage>
</organism>
<evidence type="ECO:0000259" key="7">
    <source>
        <dbReference type="Pfam" id="PF05699"/>
    </source>
</evidence>
<feature type="region of interest" description="Disordered" evidence="6">
    <location>
        <begin position="702"/>
        <end position="734"/>
    </location>
</feature>
<evidence type="ECO:0000313" key="8">
    <source>
        <dbReference type="EMBL" id="KAE8269712.1"/>
    </source>
</evidence>
<dbReference type="AlphaFoldDB" id="A0A8X7T5I4"/>
<feature type="compositionally biased region" description="Acidic residues" evidence="6">
    <location>
        <begin position="619"/>
        <end position="662"/>
    </location>
</feature>
<evidence type="ECO:0000256" key="1">
    <source>
        <dbReference type="ARBA" id="ARBA00004123"/>
    </source>
</evidence>
<comment type="subcellular location">
    <subcellularLocation>
        <location evidence="1">Nucleus</location>
    </subcellularLocation>
</comment>
<evidence type="ECO:0000256" key="3">
    <source>
        <dbReference type="ARBA" id="ARBA00022771"/>
    </source>
</evidence>
<comment type="caution">
    <text evidence="8">The sequence shown here is derived from an EMBL/GenBank/DDBJ whole genome shotgun (WGS) entry which is preliminary data.</text>
</comment>
<evidence type="ECO:0000256" key="2">
    <source>
        <dbReference type="ARBA" id="ARBA00022723"/>
    </source>
</evidence>
<reference evidence="8" key="2">
    <citation type="journal article" date="2019" name="IMA Fungus">
        <title>Genome sequencing and comparison of five Tilletia species to identify candidate genes for the detection of regulated species infecting wheat.</title>
        <authorList>
            <person name="Nguyen H.D.T."/>
            <person name="Sultana T."/>
            <person name="Kesanakurti P."/>
            <person name="Hambleton S."/>
        </authorList>
    </citation>
    <scope>NUCLEOTIDE SEQUENCE</scope>
    <source>
        <strain evidence="8">DAOMC 236422</strain>
    </source>
</reference>
<protein>
    <recommendedName>
        <fullName evidence="7">HAT C-terminal dimerisation domain-containing protein</fullName>
    </recommendedName>
</protein>
<accession>A0A8X7T5I4</accession>
<evidence type="ECO:0000313" key="9">
    <source>
        <dbReference type="Proteomes" id="UP000078113"/>
    </source>
</evidence>